<feature type="region of interest" description="Disordered" evidence="1">
    <location>
        <begin position="578"/>
        <end position="597"/>
    </location>
</feature>
<name>A0A6A6DCL7_9PEZI</name>
<reference evidence="2" key="1">
    <citation type="journal article" date="2020" name="Stud. Mycol.">
        <title>101 Dothideomycetes genomes: a test case for predicting lifestyles and emergence of pathogens.</title>
        <authorList>
            <person name="Haridas S."/>
            <person name="Albert R."/>
            <person name="Binder M."/>
            <person name="Bloem J."/>
            <person name="Labutti K."/>
            <person name="Salamov A."/>
            <person name="Andreopoulos B."/>
            <person name="Baker S."/>
            <person name="Barry K."/>
            <person name="Bills G."/>
            <person name="Bluhm B."/>
            <person name="Cannon C."/>
            <person name="Castanera R."/>
            <person name="Culley D."/>
            <person name="Daum C."/>
            <person name="Ezra D."/>
            <person name="Gonzalez J."/>
            <person name="Henrissat B."/>
            <person name="Kuo A."/>
            <person name="Liang C."/>
            <person name="Lipzen A."/>
            <person name="Lutzoni F."/>
            <person name="Magnuson J."/>
            <person name="Mondo S."/>
            <person name="Nolan M."/>
            <person name="Ohm R."/>
            <person name="Pangilinan J."/>
            <person name="Park H.-J."/>
            <person name="Ramirez L."/>
            <person name="Alfaro M."/>
            <person name="Sun H."/>
            <person name="Tritt A."/>
            <person name="Yoshinaga Y."/>
            <person name="Zwiers L.-H."/>
            <person name="Turgeon B."/>
            <person name="Goodwin S."/>
            <person name="Spatafora J."/>
            <person name="Crous P."/>
            <person name="Grigoriev I."/>
        </authorList>
    </citation>
    <scope>NUCLEOTIDE SEQUENCE</scope>
    <source>
        <strain evidence="2">CBS 207.26</strain>
    </source>
</reference>
<sequence length="805" mass="89081">MSAPHHQGLGEVPICIAIDRSGSTYGRVLRVERGAVQSISRLMSPRNESPVRVLPWCDEVLSPISLPKQAAALERLHSSGGTDPSVLYSSSECLQALSSCGLWFLLTDGEIEDGLVENFALKTAQNGLHGLACVVIVFGSTMRGPPAACNISVGIATYAVAPDCLFLFHDLPTGRLSILQAKGCFKELLPIFEQSYVQPELSKYTKWADLPLISYSNLAEVKIPPARKVSTDELALQDDLVIRMQDLYSGNMDPDLVGDIIKSEDNMKSIILAEATKGSGQHLTDWLLSQEKPLPELTSERPDVGERAQLAVMKLLEALKSGGPNEEIQALRSALRAAHEENWRQFRQTFRAHVTERNMILSHNGLFRQASESSQRVQNCMVSSHSPTTSAFTPQSSASRSQEIDVLFLPKFRRCLDNPRAEFVGPCMLCYQESVLTILLKSPPRISTPNFPRRETHTPLSFPLAMCRFAETDVVSFFLCCDACALYLVRNCISPLSETIVGALCLVSLKMNESSWLEALDSAFNGRFRMLDLPTVFISILDKMMLDNKFRNATEEHKSLYHRALQWAKGELSEIAEASETLGPSTSRSRGRGNRQGLGERTLSLRTVISNRALFDPGEATNTDISMLRYPIDGFPVLIRLLQDQGTTQEELQKHIFQRLVFHITEIYLPTLNDNFNGQRYDLPGILHRLGSQSATSEPHLPSHAIATSISIEDLLGCGLLAFATLESIRGIDEFGDVEKRIGPATAVYLHALSAYGRDFSSPTDFFNAFKTSQWLKKVVHTPLAISEGLSADLALQIPDRTLES</sequence>
<dbReference type="InterPro" id="IPR036465">
    <property type="entry name" value="vWFA_dom_sf"/>
</dbReference>
<proteinExistence type="predicted"/>
<dbReference type="OrthoDB" id="3554680at2759"/>
<organism evidence="2 3">
    <name type="scientific">Zopfia rhizophila CBS 207.26</name>
    <dbReference type="NCBI Taxonomy" id="1314779"/>
    <lineage>
        <taxon>Eukaryota</taxon>
        <taxon>Fungi</taxon>
        <taxon>Dikarya</taxon>
        <taxon>Ascomycota</taxon>
        <taxon>Pezizomycotina</taxon>
        <taxon>Dothideomycetes</taxon>
        <taxon>Dothideomycetes incertae sedis</taxon>
        <taxon>Zopfiaceae</taxon>
        <taxon>Zopfia</taxon>
    </lineage>
</organism>
<dbReference type="SUPFAM" id="SSF53300">
    <property type="entry name" value="vWA-like"/>
    <property type="match status" value="1"/>
</dbReference>
<dbReference type="AlphaFoldDB" id="A0A6A6DCL7"/>
<accession>A0A6A6DCL7</accession>
<dbReference type="EMBL" id="ML994713">
    <property type="protein sequence ID" value="KAF2176208.1"/>
    <property type="molecule type" value="Genomic_DNA"/>
</dbReference>
<protein>
    <submittedName>
        <fullName evidence="2">Uncharacterized protein</fullName>
    </submittedName>
</protein>
<keyword evidence="3" id="KW-1185">Reference proteome</keyword>
<evidence type="ECO:0000313" key="3">
    <source>
        <dbReference type="Proteomes" id="UP000800200"/>
    </source>
</evidence>
<evidence type="ECO:0000256" key="1">
    <source>
        <dbReference type="SAM" id="MobiDB-lite"/>
    </source>
</evidence>
<evidence type="ECO:0000313" key="2">
    <source>
        <dbReference type="EMBL" id="KAF2176208.1"/>
    </source>
</evidence>
<gene>
    <name evidence="2" type="ORF">K469DRAFT_608056</name>
</gene>
<dbReference type="Proteomes" id="UP000800200">
    <property type="component" value="Unassembled WGS sequence"/>
</dbReference>